<dbReference type="Proteomes" id="UP000031433">
    <property type="component" value="Unassembled WGS sequence"/>
</dbReference>
<dbReference type="EMBL" id="JXBL01000001">
    <property type="protein sequence ID" value="KIE44200.1"/>
    <property type="molecule type" value="Genomic_DNA"/>
</dbReference>
<evidence type="ECO:0000313" key="1">
    <source>
        <dbReference type="EMBL" id="KIE44200.1"/>
    </source>
</evidence>
<evidence type="ECO:0000313" key="2">
    <source>
        <dbReference type="Proteomes" id="UP000031433"/>
    </source>
</evidence>
<reference evidence="1 2" key="1">
    <citation type="submission" date="2015-01" db="EMBL/GenBank/DDBJ databases">
        <title>Genome sequence of the anaerobic bacterium Geobacter soli GSS01, a dissimilatory Fe(III) reducer from soil.</title>
        <authorList>
            <person name="Yang G."/>
            <person name="Zhou S."/>
        </authorList>
    </citation>
    <scope>NUCLEOTIDE SEQUENCE [LARGE SCALE GENOMIC DNA]</scope>
    <source>
        <strain evidence="1 2">GSS01</strain>
    </source>
</reference>
<comment type="caution">
    <text evidence="1">The sequence shown here is derived from an EMBL/GenBank/DDBJ whole genome shotgun (WGS) entry which is preliminary data.</text>
</comment>
<name>A0A0C1U9E9_9BACT</name>
<keyword evidence="2" id="KW-1185">Reference proteome</keyword>
<sequence>MKACPVRMRSSVLNKMIAVVLLVAVVAIAGNGRCFALDAGNFLQSSYEKADKTLLKACCGDEAPCCPTDNDSASDHCSTCFSCPCSAPLSSPGAMVSYAPLIASISFLEHRTTPPDVYLSIFVPPQILA</sequence>
<gene>
    <name evidence="1" type="ORF">SE37_10700</name>
</gene>
<dbReference type="AlphaFoldDB" id="A0A0C1U9E9"/>
<protein>
    <submittedName>
        <fullName evidence="1">Uncharacterized protein</fullName>
    </submittedName>
</protein>
<accession>A0A0C1U9E9</accession>
<organism evidence="1 2">
    <name type="scientific">Geobacter soli</name>
    <dbReference type="NCBI Taxonomy" id="1510391"/>
    <lineage>
        <taxon>Bacteria</taxon>
        <taxon>Pseudomonadati</taxon>
        <taxon>Thermodesulfobacteriota</taxon>
        <taxon>Desulfuromonadia</taxon>
        <taxon>Geobacterales</taxon>
        <taxon>Geobacteraceae</taxon>
        <taxon>Geobacter</taxon>
    </lineage>
</organism>
<proteinExistence type="predicted"/>